<dbReference type="GO" id="GO:0005351">
    <property type="term" value="F:carbohydrate:proton symporter activity"/>
    <property type="evidence" value="ECO:0007669"/>
    <property type="project" value="TreeGrafter"/>
</dbReference>
<dbReference type="Gene3D" id="1.20.1250.20">
    <property type="entry name" value="MFS general substrate transporter like domains"/>
    <property type="match status" value="1"/>
</dbReference>
<dbReference type="EMBL" id="LFZO01000300">
    <property type="protein sequence ID" value="KXT09882.1"/>
    <property type="molecule type" value="Genomic_DNA"/>
</dbReference>
<dbReference type="PRINTS" id="PR00171">
    <property type="entry name" value="SUGRTRNSPORT"/>
</dbReference>
<feature type="transmembrane region" description="Helical" evidence="8">
    <location>
        <begin position="495"/>
        <end position="520"/>
    </location>
</feature>
<feature type="transmembrane region" description="Helical" evidence="8">
    <location>
        <begin position="690"/>
        <end position="708"/>
    </location>
</feature>
<evidence type="ECO:0000256" key="2">
    <source>
        <dbReference type="ARBA" id="ARBA00010992"/>
    </source>
</evidence>
<feature type="domain" description="Major facilitator superfamily (MFS) profile" evidence="9">
    <location>
        <begin position="368"/>
        <end position="809"/>
    </location>
</feature>
<keyword evidence="5 8" id="KW-1133">Transmembrane helix</keyword>
<evidence type="ECO:0000313" key="11">
    <source>
        <dbReference type="Proteomes" id="UP000073492"/>
    </source>
</evidence>
<keyword evidence="3" id="KW-0813">Transport</keyword>
<evidence type="ECO:0000256" key="4">
    <source>
        <dbReference type="ARBA" id="ARBA00022692"/>
    </source>
</evidence>
<dbReference type="AlphaFoldDB" id="A0A139I5S7"/>
<dbReference type="SUPFAM" id="SSF103473">
    <property type="entry name" value="MFS general substrate transporter"/>
    <property type="match status" value="1"/>
</dbReference>
<evidence type="ECO:0000256" key="7">
    <source>
        <dbReference type="SAM" id="MobiDB-lite"/>
    </source>
</evidence>
<feature type="transmembrane region" description="Helical" evidence="8">
    <location>
        <begin position="438"/>
        <end position="456"/>
    </location>
</feature>
<evidence type="ECO:0000259" key="9">
    <source>
        <dbReference type="PROSITE" id="PS50850"/>
    </source>
</evidence>
<keyword evidence="11" id="KW-1185">Reference proteome</keyword>
<evidence type="ECO:0000313" key="10">
    <source>
        <dbReference type="EMBL" id="KXT09882.1"/>
    </source>
</evidence>
<dbReference type="OrthoDB" id="6339427at2759"/>
<evidence type="ECO:0000256" key="3">
    <source>
        <dbReference type="ARBA" id="ARBA00022448"/>
    </source>
</evidence>
<feature type="transmembrane region" description="Helical" evidence="8">
    <location>
        <begin position="756"/>
        <end position="780"/>
    </location>
</feature>
<dbReference type="InterPro" id="IPR005828">
    <property type="entry name" value="MFS_sugar_transport-like"/>
</dbReference>
<feature type="transmembrane region" description="Helical" evidence="8">
    <location>
        <begin position="720"/>
        <end position="744"/>
    </location>
</feature>
<feature type="region of interest" description="Disordered" evidence="7">
    <location>
        <begin position="192"/>
        <end position="214"/>
    </location>
</feature>
<dbReference type="InterPro" id="IPR036259">
    <property type="entry name" value="MFS_trans_sf"/>
</dbReference>
<feature type="compositionally biased region" description="Low complexity" evidence="7">
    <location>
        <begin position="90"/>
        <end position="102"/>
    </location>
</feature>
<keyword evidence="6 8" id="KW-0472">Membrane</keyword>
<protein>
    <recommendedName>
        <fullName evidence="9">Major facilitator superfamily (MFS) profile domain-containing protein</fullName>
    </recommendedName>
</protein>
<comment type="similarity">
    <text evidence="2">Belongs to the major facilitator superfamily. Sugar transporter (TC 2.A.1.1) family.</text>
</comment>
<feature type="transmembrane region" description="Helical" evidence="8">
    <location>
        <begin position="526"/>
        <end position="547"/>
    </location>
</feature>
<feature type="transmembrane region" description="Helical" evidence="8">
    <location>
        <begin position="658"/>
        <end position="678"/>
    </location>
</feature>
<dbReference type="InterPro" id="IPR028012">
    <property type="entry name" value="Rua1_C"/>
</dbReference>
<dbReference type="InterPro" id="IPR020846">
    <property type="entry name" value="MFS_dom"/>
</dbReference>
<gene>
    <name evidence="10" type="ORF">AC579_2999</name>
</gene>
<reference evidence="10 11" key="1">
    <citation type="submission" date="2015-07" db="EMBL/GenBank/DDBJ databases">
        <title>Comparative genomics of the Sigatoka disease complex on banana suggests a link between parallel evolutionary changes in Pseudocercospora fijiensis and Pseudocercospora eumusae and increased virulence on the banana host.</title>
        <authorList>
            <person name="Chang T.-C."/>
            <person name="Salvucci A."/>
            <person name="Crous P.W."/>
            <person name="Stergiopoulos I."/>
        </authorList>
    </citation>
    <scope>NUCLEOTIDE SEQUENCE [LARGE SCALE GENOMIC DNA]</scope>
    <source>
        <strain evidence="10 11">CBS 116634</strain>
    </source>
</reference>
<feature type="region of interest" description="Disordered" evidence="7">
    <location>
        <begin position="77"/>
        <end position="105"/>
    </location>
</feature>
<evidence type="ECO:0000256" key="8">
    <source>
        <dbReference type="SAM" id="Phobius"/>
    </source>
</evidence>
<feature type="transmembrane region" description="Helical" evidence="8">
    <location>
        <begin position="412"/>
        <end position="431"/>
    </location>
</feature>
<feature type="transmembrane region" description="Helical" evidence="8">
    <location>
        <begin position="627"/>
        <end position="646"/>
    </location>
</feature>
<feature type="transmembrane region" description="Helical" evidence="8">
    <location>
        <begin position="462"/>
        <end position="483"/>
    </location>
</feature>
<dbReference type="PROSITE" id="PS50850">
    <property type="entry name" value="MFS"/>
    <property type="match status" value="1"/>
</dbReference>
<dbReference type="InterPro" id="IPR003663">
    <property type="entry name" value="Sugar/inositol_transpt"/>
</dbReference>
<dbReference type="Pfam" id="PF14616">
    <property type="entry name" value="Rua1_C"/>
    <property type="match status" value="1"/>
</dbReference>
<organism evidence="10 11">
    <name type="scientific">Pseudocercospora musae</name>
    <dbReference type="NCBI Taxonomy" id="113226"/>
    <lineage>
        <taxon>Eukaryota</taxon>
        <taxon>Fungi</taxon>
        <taxon>Dikarya</taxon>
        <taxon>Ascomycota</taxon>
        <taxon>Pezizomycotina</taxon>
        <taxon>Dothideomycetes</taxon>
        <taxon>Dothideomycetidae</taxon>
        <taxon>Mycosphaerellales</taxon>
        <taxon>Mycosphaerellaceae</taxon>
        <taxon>Pseudocercospora</taxon>
    </lineage>
</organism>
<dbReference type="PANTHER" id="PTHR48022:SF26">
    <property type="entry name" value="MAJOR FACILITATOR SUPERFAMILY (MFS) PROFILE DOMAIN-CONTAINING PROTEIN-RELATED"/>
    <property type="match status" value="1"/>
</dbReference>
<evidence type="ECO:0000256" key="6">
    <source>
        <dbReference type="ARBA" id="ARBA00023136"/>
    </source>
</evidence>
<dbReference type="InterPro" id="IPR050360">
    <property type="entry name" value="MFS_Sugar_Transporters"/>
</dbReference>
<evidence type="ECO:0000256" key="1">
    <source>
        <dbReference type="ARBA" id="ARBA00004141"/>
    </source>
</evidence>
<proteinExistence type="inferred from homology"/>
<sequence length="875" mass="96304">MSYSSSTFETFEDWQAWASSQALSTNTECSRLSLNSSMSRHVSEDFGDFAPPMSTAVPHAYNTNIFAYDQETICHSNTNYGGPPSHASRHSTSSSGYSSSDNHGYDVHYSYPPQNVLEIDAKFHSRSPQDTSSINNSSQVAWARNVGTRTDHNANANACPQCASNALTSDAALSSSAIATSSDFDFSSLGSDPPMSSFQGEQRPRRQSPRFSGDQYTASWVRGEGIDRAGWCGVCSSWHKLKDSAYWYHMHYSHGISCATGKPFNDPDDWRSAHGAVGYEALCGGCSQWVYVGRTSRRSIPLHWQEFLATKAADQAPEITLTFITKTAGTQNTWTIIADGGCLNTVDRANMGRRYYLGGSGDALTVWISIAASTVLIFYGYDQGVFGNVIISENFLETFGHPSADTQGTMTSIYNIGCFVGAMSTIFTGDWLGRPRQILVGSTVIAVGAVIQTASYGVPQMMVGRVVAGLGTGMNTATAGVWQSETSKMRSRGKLVIIQMANCITGFSISNWLTLGFSFAPKDVSWRFPLAFQIFFTLCIWAMCPFLPDSPRLLIRKGKYEEAKEVLAALQGHGATPASPDVRAQFDVIKDILDREQMQSYTWWQLLTGRGPAGVLRRMILGAWMQAMNQVSGINVTSYYMSYIFINALGISELLSRILAACGSVDYLIFACLAYFVIERYGRRKVMMCSAFACSICWIVIAIATGLSEKGGDSYVLGSVAVAFFFVFFASFGMGVLGVPWLYPTEINALEMRTKGASLAMATNWICNYAVVQATLPGIANLGYKFWIVWAVICFAFIPITYLFYPETANRTLEDIDRFFETSPGIIVYKNNLATQLARPQVYIEQDERIAHAVETADWRDQEQKADGNVVVERL</sequence>
<feature type="transmembrane region" description="Helical" evidence="8">
    <location>
        <begin position="363"/>
        <end position="381"/>
    </location>
</feature>
<dbReference type="Pfam" id="PF00083">
    <property type="entry name" value="Sugar_tr"/>
    <property type="match status" value="1"/>
</dbReference>
<feature type="transmembrane region" description="Helical" evidence="8">
    <location>
        <begin position="786"/>
        <end position="805"/>
    </location>
</feature>
<accession>A0A139I5S7</accession>
<keyword evidence="4 8" id="KW-0812">Transmembrane</keyword>
<dbReference type="Proteomes" id="UP000073492">
    <property type="component" value="Unassembled WGS sequence"/>
</dbReference>
<dbReference type="GO" id="GO:0016020">
    <property type="term" value="C:membrane"/>
    <property type="evidence" value="ECO:0007669"/>
    <property type="project" value="UniProtKB-SubCell"/>
</dbReference>
<name>A0A139I5S7_9PEZI</name>
<comment type="subcellular location">
    <subcellularLocation>
        <location evidence="1">Membrane</location>
        <topology evidence="1">Multi-pass membrane protein</topology>
    </subcellularLocation>
</comment>
<dbReference type="NCBIfam" id="TIGR00879">
    <property type="entry name" value="SP"/>
    <property type="match status" value="1"/>
</dbReference>
<dbReference type="PANTHER" id="PTHR48022">
    <property type="entry name" value="PLASTIDIC GLUCOSE TRANSPORTER 4"/>
    <property type="match status" value="1"/>
</dbReference>
<comment type="caution">
    <text evidence="10">The sequence shown here is derived from an EMBL/GenBank/DDBJ whole genome shotgun (WGS) entry which is preliminary data.</text>
</comment>
<evidence type="ECO:0000256" key="5">
    <source>
        <dbReference type="ARBA" id="ARBA00022989"/>
    </source>
</evidence>